<protein>
    <submittedName>
        <fullName evidence="1">Uncharacterized protein</fullName>
    </submittedName>
</protein>
<name>A0ABY7S2A2_9FLAO</name>
<sequence length="404" mass="47867">MKSYLNFKREITELQYFHISTIYAFDETENLLHFWRRHRLKFDEETSLNHIVSQPTNFGTKKSRKIKRRKNLNEIIFVRLISALEVFLVDLVRDAFLETKEPFKKQDLMFQLSQAEILSIKSTANFFNKVINKECRKLSSSGFSEIIKYYKKHFYIEMGSFSPGRSKMEEYHERRHLLVHRLGRTDSQYRKKYNTNKLSISISDEYLNECIDDLSSFCNMVHNQMKYQLKNEFTVKSQKTKSTDRTLTLNVEFENDMNGMSYFQPDYEFWSQDEFSVFSDILDSRTAIDANTIEFIISGSFAQIRSYTRIINRSQKKEKFVVKIIQEKNKSQEKQFASRILDDEILSEIEKKLPEQPWITGIHKIIARELEVSNKLVSTGIQQLIAKGVFKQQINGILVIDEEE</sequence>
<dbReference type="EMBL" id="CP116221">
    <property type="protein sequence ID" value="WCO03534.1"/>
    <property type="molecule type" value="Genomic_DNA"/>
</dbReference>
<accession>A0ABY7S2A2</accession>
<proteinExistence type="predicted"/>
<evidence type="ECO:0000313" key="1">
    <source>
        <dbReference type="EMBL" id="WCO03534.1"/>
    </source>
</evidence>
<dbReference type="RefSeq" id="WP_249997463.1">
    <property type="nucleotide sequence ID" value="NZ_CP116221.1"/>
</dbReference>
<keyword evidence="2" id="KW-1185">Reference proteome</keyword>
<evidence type="ECO:0000313" key="2">
    <source>
        <dbReference type="Proteomes" id="UP001202717"/>
    </source>
</evidence>
<dbReference type="Proteomes" id="UP001202717">
    <property type="component" value="Chromosome"/>
</dbReference>
<organism evidence="1 2">
    <name type="scientific">Psychroserpens ponticola</name>
    <dbReference type="NCBI Taxonomy" id="2932268"/>
    <lineage>
        <taxon>Bacteria</taxon>
        <taxon>Pseudomonadati</taxon>
        <taxon>Bacteroidota</taxon>
        <taxon>Flavobacteriia</taxon>
        <taxon>Flavobacteriales</taxon>
        <taxon>Flavobacteriaceae</taxon>
        <taxon>Psychroserpens</taxon>
    </lineage>
</organism>
<gene>
    <name evidence="1" type="ORF">MUN68_008500</name>
</gene>
<reference evidence="1 2" key="1">
    <citation type="submission" date="2023-01" db="EMBL/GenBank/DDBJ databases">
        <title>Psychroserpens ponticola sp. nov., isolated from seawater.</title>
        <authorList>
            <person name="Kristyanto S."/>
            <person name="Jung J."/>
            <person name="Kim J.M."/>
            <person name="Jeon C.O."/>
        </authorList>
    </citation>
    <scope>NUCLEOTIDE SEQUENCE [LARGE SCALE GENOMIC DNA]</scope>
    <source>
        <strain evidence="1 2">MSW6</strain>
    </source>
</reference>